<dbReference type="GO" id="GO:0016020">
    <property type="term" value="C:membrane"/>
    <property type="evidence" value="ECO:0007669"/>
    <property type="project" value="InterPro"/>
</dbReference>
<keyword evidence="1" id="KW-1133">Transmembrane helix</keyword>
<dbReference type="Gene3D" id="1.20.120.1220">
    <property type="match status" value="1"/>
</dbReference>
<dbReference type="GO" id="GO:0004190">
    <property type="term" value="F:aspartic-type endopeptidase activity"/>
    <property type="evidence" value="ECO:0007669"/>
    <property type="project" value="InterPro"/>
</dbReference>
<evidence type="ECO:0000313" key="2">
    <source>
        <dbReference type="EMBL" id="EHI55227.1"/>
    </source>
</evidence>
<name>G5GJA2_9FIRM</name>
<dbReference type="AlphaFoldDB" id="G5GJA2"/>
<reference evidence="2 3" key="1">
    <citation type="submission" date="2011-08" db="EMBL/GenBank/DDBJ databases">
        <title>The Genome Sequence of Johnsonella ignava ATCC 51276.</title>
        <authorList>
            <consortium name="The Broad Institute Genome Sequencing Platform"/>
            <person name="Earl A."/>
            <person name="Ward D."/>
            <person name="Feldgarden M."/>
            <person name="Gevers D."/>
            <person name="Izard J."/>
            <person name="Blanton J.M."/>
            <person name="Baranova O.V."/>
            <person name="Dewhirst F.E."/>
            <person name="Young S.K."/>
            <person name="Zeng Q."/>
            <person name="Gargeya S."/>
            <person name="Fitzgerald M."/>
            <person name="Haas B."/>
            <person name="Abouelleil A."/>
            <person name="Alvarado L."/>
            <person name="Arachchi H.M."/>
            <person name="Berlin A."/>
            <person name="Brown A."/>
            <person name="Chapman S.B."/>
            <person name="Chen Z."/>
            <person name="Dunbar C."/>
            <person name="Freedman E."/>
            <person name="Gearin G."/>
            <person name="Gellesch M."/>
            <person name="Goldberg J."/>
            <person name="Griggs A."/>
            <person name="Gujja S."/>
            <person name="Heiman D."/>
            <person name="Howarth C."/>
            <person name="Larson L."/>
            <person name="Lui A."/>
            <person name="MacDonald P.J.P."/>
            <person name="Montmayeur A."/>
            <person name="Murphy C."/>
            <person name="Neiman D."/>
            <person name="Pearson M."/>
            <person name="Priest M."/>
            <person name="Roberts A."/>
            <person name="Saif S."/>
            <person name="Shea T."/>
            <person name="Shenoy N."/>
            <person name="Sisk P."/>
            <person name="Stolte C."/>
            <person name="Sykes S."/>
            <person name="Wortman J."/>
            <person name="Nusbaum C."/>
            <person name="Birren B."/>
        </authorList>
    </citation>
    <scope>NUCLEOTIDE SEQUENCE [LARGE SCALE GENOMIC DNA]</scope>
    <source>
        <strain evidence="2 3">ATCC 51276</strain>
    </source>
</reference>
<dbReference type="HOGENOM" id="CLU_057101_4_1_9"/>
<feature type="transmembrane region" description="Helical" evidence="1">
    <location>
        <begin position="87"/>
        <end position="106"/>
    </location>
</feature>
<protein>
    <recommendedName>
        <fullName evidence="4">Prepilin type IV endopeptidase peptidase domain-containing protein</fullName>
    </recommendedName>
</protein>
<keyword evidence="1" id="KW-0472">Membrane</keyword>
<proteinExistence type="predicted"/>
<accession>G5GJA2</accession>
<feature type="transmembrane region" description="Helical" evidence="1">
    <location>
        <begin position="54"/>
        <end position="81"/>
    </location>
</feature>
<evidence type="ECO:0008006" key="4">
    <source>
        <dbReference type="Google" id="ProtNLM"/>
    </source>
</evidence>
<dbReference type="RefSeq" id="WP_005541408.1">
    <property type="nucleotide sequence ID" value="NZ_JH378834.1"/>
</dbReference>
<keyword evidence="3" id="KW-1185">Reference proteome</keyword>
<gene>
    <name evidence="2" type="ORF">HMPREF9333_01642</name>
</gene>
<comment type="caution">
    <text evidence="2">The sequence shown here is derived from an EMBL/GenBank/DDBJ whole genome shotgun (WGS) entry which is preliminary data.</text>
</comment>
<feature type="transmembrane region" description="Helical" evidence="1">
    <location>
        <begin position="27"/>
        <end position="47"/>
    </location>
</feature>
<sequence>MSIFAQLFTAIMLGGAAYTDVRYKKVYNLWLLFWMAAGIYICGIKFLPPMAVTLAVLFIFHVLGMIGAGDIKLISLVFAYLGFKDGFIVAAAGMIFAAVYAFYKLYTSGILFDRLMYFKNYLIYTFKNNSINKYYDINKDNKNLALPLSPFILTGFLIWRLYSLCSMGI</sequence>
<dbReference type="eggNOG" id="ENOG5033B4M">
    <property type="taxonomic scope" value="Bacteria"/>
</dbReference>
<dbReference type="OrthoDB" id="5508079at2"/>
<feature type="transmembrane region" description="Helical" evidence="1">
    <location>
        <begin position="144"/>
        <end position="162"/>
    </location>
</feature>
<dbReference type="EMBL" id="ACZL01000026">
    <property type="protein sequence ID" value="EHI55227.1"/>
    <property type="molecule type" value="Genomic_DNA"/>
</dbReference>
<dbReference type="STRING" id="679200.HMPREF9333_01642"/>
<organism evidence="2 3">
    <name type="scientific">Johnsonella ignava ATCC 51276</name>
    <dbReference type="NCBI Taxonomy" id="679200"/>
    <lineage>
        <taxon>Bacteria</taxon>
        <taxon>Bacillati</taxon>
        <taxon>Bacillota</taxon>
        <taxon>Clostridia</taxon>
        <taxon>Lachnospirales</taxon>
        <taxon>Lachnospiraceae</taxon>
        <taxon>Johnsonella</taxon>
    </lineage>
</organism>
<evidence type="ECO:0000256" key="1">
    <source>
        <dbReference type="SAM" id="Phobius"/>
    </source>
</evidence>
<evidence type="ECO:0000313" key="3">
    <source>
        <dbReference type="Proteomes" id="UP000003011"/>
    </source>
</evidence>
<dbReference type="Proteomes" id="UP000003011">
    <property type="component" value="Unassembled WGS sequence"/>
</dbReference>
<keyword evidence="1" id="KW-0812">Transmembrane</keyword>